<keyword evidence="5" id="KW-0552">Olfaction</keyword>
<evidence type="ECO:0000256" key="4">
    <source>
        <dbReference type="ARBA" id="ARBA00022692"/>
    </source>
</evidence>
<dbReference type="Pfam" id="PF02949">
    <property type="entry name" value="7tm_6"/>
    <property type="match status" value="1"/>
</dbReference>
<dbReference type="GO" id="GO:0004984">
    <property type="term" value="F:olfactory receptor activity"/>
    <property type="evidence" value="ECO:0007669"/>
    <property type="project" value="InterPro"/>
</dbReference>
<evidence type="ECO:0000256" key="6">
    <source>
        <dbReference type="ARBA" id="ARBA00022989"/>
    </source>
</evidence>
<dbReference type="PANTHER" id="PTHR21137:SF35">
    <property type="entry name" value="ODORANT RECEPTOR 19A-RELATED"/>
    <property type="match status" value="1"/>
</dbReference>
<gene>
    <name evidence="13" type="primary">Or105</name>
</gene>
<keyword evidence="4 10" id="KW-0812">Transmembrane</keyword>
<keyword evidence="9" id="KW-0807">Transducer</keyword>
<evidence type="ECO:0000256" key="10">
    <source>
        <dbReference type="SAM" id="Phobius"/>
    </source>
</evidence>
<keyword evidence="8 13" id="KW-0675">Receptor</keyword>
<protein>
    <submittedName>
        <fullName evidence="13">Odorant receptor 105 isoform X1</fullName>
    </submittedName>
</protein>
<evidence type="ECO:0000256" key="5">
    <source>
        <dbReference type="ARBA" id="ARBA00022725"/>
    </source>
</evidence>
<evidence type="ECO:0000313" key="12">
    <source>
        <dbReference type="Proteomes" id="UP000005203"/>
    </source>
</evidence>
<keyword evidence="3" id="KW-0716">Sensory transduction</keyword>
<reference evidence="13" key="2">
    <citation type="submission" date="2025-04" db="UniProtKB">
        <authorList>
            <consortium name="RefSeq"/>
        </authorList>
    </citation>
    <scope>IDENTIFICATION</scope>
    <source>
        <strain evidence="13">DH4</strain>
        <tissue evidence="13">Whole body</tissue>
    </source>
</reference>
<dbReference type="GeneID" id="100577309"/>
<evidence type="ECO:0000256" key="7">
    <source>
        <dbReference type="ARBA" id="ARBA00023136"/>
    </source>
</evidence>
<accession>A0A8B8H5N3</accession>
<dbReference type="GO" id="GO:0005886">
    <property type="term" value="C:plasma membrane"/>
    <property type="evidence" value="ECO:0007669"/>
    <property type="project" value="UniProtKB-SubCell"/>
</dbReference>
<feature type="transmembrane region" description="Helical" evidence="10">
    <location>
        <begin position="33"/>
        <end position="50"/>
    </location>
</feature>
<dbReference type="OrthoDB" id="6614360at2759"/>
<feature type="transmembrane region" description="Helical" evidence="10">
    <location>
        <begin position="91"/>
        <end position="113"/>
    </location>
</feature>
<dbReference type="PANTHER" id="PTHR21137">
    <property type="entry name" value="ODORANT RECEPTOR"/>
    <property type="match status" value="1"/>
</dbReference>
<name>A0A7M7MQ16_APIME</name>
<comment type="subcellular location">
    <subcellularLocation>
        <location evidence="1">Cell membrane</location>
        <topology evidence="1">Multi-pass membrane protein</topology>
    </subcellularLocation>
</comment>
<keyword evidence="6 10" id="KW-1133">Transmembrane helix</keyword>
<keyword evidence="12" id="KW-1185">Reference proteome</keyword>
<dbReference type="InterPro" id="IPR004117">
    <property type="entry name" value="7tm6_olfct_rcpt"/>
</dbReference>
<keyword evidence="7 10" id="KW-0472">Membrane</keyword>
<feature type="transmembrane region" description="Helical" evidence="10">
    <location>
        <begin position="175"/>
        <end position="197"/>
    </location>
</feature>
<evidence type="ECO:0000313" key="13">
    <source>
        <dbReference type="RefSeq" id="XP_026299312.1"/>
    </source>
</evidence>
<evidence type="ECO:0000256" key="2">
    <source>
        <dbReference type="ARBA" id="ARBA00022475"/>
    </source>
</evidence>
<accession>A0A7M7MQ16</accession>
<evidence type="ECO:0000256" key="1">
    <source>
        <dbReference type="ARBA" id="ARBA00004651"/>
    </source>
</evidence>
<evidence type="ECO:0000256" key="9">
    <source>
        <dbReference type="ARBA" id="ARBA00023224"/>
    </source>
</evidence>
<proteinExistence type="predicted"/>
<reference evidence="11" key="1">
    <citation type="submission" date="2021-01" db="UniProtKB">
        <authorList>
            <consortium name="EnsemblMetazoa"/>
        </authorList>
    </citation>
    <scope>IDENTIFICATION</scope>
    <source>
        <strain evidence="11">DH4</strain>
    </source>
</reference>
<organism evidence="11">
    <name type="scientific">Apis mellifera</name>
    <name type="common">Honeybee</name>
    <dbReference type="NCBI Taxonomy" id="7460"/>
    <lineage>
        <taxon>Eukaryota</taxon>
        <taxon>Metazoa</taxon>
        <taxon>Ecdysozoa</taxon>
        <taxon>Arthropoda</taxon>
        <taxon>Hexapoda</taxon>
        <taxon>Insecta</taxon>
        <taxon>Pterygota</taxon>
        <taxon>Neoptera</taxon>
        <taxon>Endopterygota</taxon>
        <taxon>Hymenoptera</taxon>
        <taxon>Apocrita</taxon>
        <taxon>Aculeata</taxon>
        <taxon>Apoidea</taxon>
        <taxon>Anthophila</taxon>
        <taxon>Apidae</taxon>
        <taxon>Apis</taxon>
    </lineage>
</organism>
<dbReference type="Proteomes" id="UP000005203">
    <property type="component" value="Linkage group LG11"/>
</dbReference>
<dbReference type="GO" id="GO:0007165">
    <property type="term" value="P:signal transduction"/>
    <property type="evidence" value="ECO:0007669"/>
    <property type="project" value="UniProtKB-KW"/>
</dbReference>
<evidence type="ECO:0000313" key="11">
    <source>
        <dbReference type="EnsemblMetazoa" id="XP_026299312"/>
    </source>
</evidence>
<evidence type="ECO:0000256" key="8">
    <source>
        <dbReference type="ARBA" id="ARBA00023170"/>
    </source>
</evidence>
<dbReference type="CTD" id="23687434"/>
<sequence>MIISVCMSFLCPTSIQLWEAISNKDFDNIIQNIPQVITVIASMIKILNIYSNKMQFKNLFYSLAQDWKLLESKEELIMLDKFTQYGSKLALLYRIIIVIIIISVDSLYISIIYHACGLFAACGYQIQKLTKVHTIEKNGPNISNIDYEEFKQCVIMHYKCLQLYDVLEKCCRNLYLIQMGLNIMIISVTCVEVVVFLDRPKEAIRAIIYVIAQQFHLYAISLPGETLLNQSSKLADKIYDSEWYKIPMKVQKVLHIMQIRSNKPCILTAAGLYEMKIESFGITIKTCMSYFMMFLSLRE</sequence>
<dbReference type="GO" id="GO:0005549">
    <property type="term" value="F:odorant binding"/>
    <property type="evidence" value="ECO:0007669"/>
    <property type="project" value="InterPro"/>
</dbReference>
<dbReference type="EnsemblMetazoa" id="XM_026443527">
    <property type="protein sequence ID" value="XP_026299312"/>
    <property type="gene ID" value="GeneID_100577309"/>
</dbReference>
<dbReference type="AlphaFoldDB" id="A0A7M7MQ16"/>
<keyword evidence="2" id="KW-1003">Cell membrane</keyword>
<evidence type="ECO:0000256" key="3">
    <source>
        <dbReference type="ARBA" id="ARBA00022606"/>
    </source>
</evidence>
<dbReference type="RefSeq" id="XP_026299312.1">
    <property type="nucleotide sequence ID" value="XM_026443527.1"/>
</dbReference>